<dbReference type="Pfam" id="PF05065">
    <property type="entry name" value="Phage_capsid"/>
    <property type="match status" value="1"/>
</dbReference>
<dbReference type="Proteomes" id="UP000004920">
    <property type="component" value="Unassembled WGS sequence"/>
</dbReference>
<organism evidence="8">
    <name type="scientific">Limosilactobacillus fermentum 28-3-CHN</name>
    <dbReference type="NCBI Taxonomy" id="575599"/>
    <lineage>
        <taxon>Bacteria</taxon>
        <taxon>Bacillati</taxon>
        <taxon>Bacillota</taxon>
        <taxon>Bacilli</taxon>
        <taxon>Lactobacillales</taxon>
        <taxon>Lactobacillaceae</taxon>
        <taxon>Limosilactobacillus</taxon>
    </lineage>
</organism>
<sequence length="559" mass="61889">MLYDQPSTPMPFVEYIDRGALDNVDLSKVLLLYGHDLNSVLARSDAENLQLRADDKGLWFQATLPDTTLGRDTYTNVANGNLKGCSVGFKIGDDKWLQGNDGTVIHHIQSFDQLIEISITPIPAYTETSVDVQRSLEAFMKGENEVEIDYDKLADAVAGKLEQRSAEKADVETTDEADKQDAETTEEPVEEPQENEEESADNDSAEDDDSVEDDNSADSDEKPAEKPAENVEKRSEPHASIVTTDEKMKEGTEMRELHGVNESAKDQFAHFLKTGEITRDNTSGGIGLTNGQVLIPQDILPAEHEQHQFPRLGNLVRQIAVKHTTGKLPVFQPGSGKLALHTELQSTANSTSPEIKEILWNLKTYTGRYVFTRELMDDSDYNWEAELQSRLVELRDNTEDDLIVTQLTNGITAVKPTNLIDDLKLILDSKLKPYDSNESSIVLSQSAFAQLDQMKDSEGRPLVQPNVTLGTGNAILGKTVTVVDDTLFPSAQQGDVNIVVAPLQKAVIKFKSNEITGQFVDTNDIWYEALGIYMREDVVQANKDVINWVSSTNTSTPGK</sequence>
<feature type="region of interest" description="Disordered" evidence="5">
    <location>
        <begin position="162"/>
        <end position="253"/>
    </location>
</feature>
<dbReference type="AlphaFoldDB" id="D0DUL0"/>
<evidence type="ECO:0000256" key="5">
    <source>
        <dbReference type="SAM" id="MobiDB-lite"/>
    </source>
</evidence>
<proteinExistence type="predicted"/>
<dbReference type="NCBIfam" id="TIGR01554">
    <property type="entry name" value="major_cap_HK97"/>
    <property type="match status" value="1"/>
</dbReference>
<keyword evidence="4 8" id="KW-0378">Hydrolase</keyword>
<feature type="domain" description="Prohead serine protease" evidence="6">
    <location>
        <begin position="2"/>
        <end position="139"/>
    </location>
</feature>
<evidence type="ECO:0000256" key="3">
    <source>
        <dbReference type="ARBA" id="ARBA00022670"/>
    </source>
</evidence>
<dbReference type="GO" id="GO:0008233">
    <property type="term" value="F:peptidase activity"/>
    <property type="evidence" value="ECO:0007669"/>
    <property type="project" value="UniProtKB-KW"/>
</dbReference>
<dbReference type="NCBIfam" id="TIGR01543">
    <property type="entry name" value="proheadase_HK97"/>
    <property type="match status" value="1"/>
</dbReference>
<feature type="compositionally biased region" description="Basic and acidic residues" evidence="5">
    <location>
        <begin position="244"/>
        <end position="253"/>
    </location>
</feature>
<dbReference type="InterPro" id="IPR054613">
    <property type="entry name" value="Peptidase_S78_dom"/>
</dbReference>
<dbReference type="EC" id="3.4.-.-" evidence="8"/>
<accession>D0DUL0</accession>
<evidence type="ECO:0000313" key="8">
    <source>
        <dbReference type="EMBL" id="EEX25245.1"/>
    </source>
</evidence>
<reference evidence="8" key="1">
    <citation type="submission" date="2009-08" db="EMBL/GenBank/DDBJ databases">
        <title>The Genome Sequence of Lactobacillus fermentum 28-3-CHN.</title>
        <authorList>
            <consortium name="The Broad Institute Genome Sequencing Platform"/>
            <person name="Ward D."/>
            <person name="Feldgarden M."/>
            <person name="Earl A."/>
            <person name="Young S.K."/>
            <person name="Zeng Q."/>
            <person name="Koehrsen M."/>
            <person name="Alvarado L."/>
            <person name="Berlin A."/>
            <person name="Bochicchio J."/>
            <person name="Borenstein D."/>
            <person name="Chapman S.B."/>
            <person name="Chen Z."/>
            <person name="Engels R."/>
            <person name="Freedman E."/>
            <person name="Gellesch M."/>
            <person name="Goldberg J."/>
            <person name="Griggs A."/>
            <person name="Gujja S."/>
            <person name="Heilman E."/>
            <person name="Heiman D."/>
            <person name="Hepburn T."/>
            <person name="Howarth C."/>
            <person name="Jen D."/>
            <person name="Larson L."/>
            <person name="Lewis B."/>
            <person name="Mehta T."/>
            <person name="Park D."/>
            <person name="Pearson M."/>
            <person name="Roberts A."/>
            <person name="Saif S."/>
            <person name="Shea T."/>
            <person name="Shenoy N."/>
            <person name="Sisk P."/>
            <person name="Stolte C."/>
            <person name="Sykes S."/>
            <person name="Thomson T."/>
            <person name="Walk T."/>
            <person name="White J."/>
            <person name="Yandava C."/>
            <person name="Liu Y."/>
            <person name="Xu Q."/>
            <person name="Haas B."/>
            <person name="Nusbaum C."/>
            <person name="Birren B."/>
        </authorList>
    </citation>
    <scope>NUCLEOTIDE SEQUENCE</scope>
    <source>
        <strain evidence="8">28-3-CHN</strain>
    </source>
</reference>
<feature type="domain" description="Phage capsid-like C-terminal" evidence="7">
    <location>
        <begin position="315"/>
        <end position="508"/>
    </location>
</feature>
<dbReference type="HOGENOM" id="CLU_029522_1_1_9"/>
<dbReference type="Pfam" id="PF04586">
    <property type="entry name" value="Peptidase_S78"/>
    <property type="match status" value="1"/>
</dbReference>
<evidence type="ECO:0000256" key="4">
    <source>
        <dbReference type="ARBA" id="ARBA00022801"/>
    </source>
</evidence>
<feature type="compositionally biased region" description="Basic and acidic residues" evidence="5">
    <location>
        <begin position="219"/>
        <end position="237"/>
    </location>
</feature>
<keyword evidence="3 8" id="KW-0645">Protease</keyword>
<evidence type="ECO:0000256" key="2">
    <source>
        <dbReference type="ARBA" id="ARBA00022612"/>
    </source>
</evidence>
<dbReference type="InterPro" id="IPR054612">
    <property type="entry name" value="Phage_capsid-like_C"/>
</dbReference>
<dbReference type="SUPFAM" id="SSF56563">
    <property type="entry name" value="Major capsid protein gp5"/>
    <property type="match status" value="1"/>
</dbReference>
<dbReference type="InterPro" id="IPR024455">
    <property type="entry name" value="Phage_capsid"/>
</dbReference>
<keyword evidence="2" id="KW-1188">Viral release from host cell</keyword>
<feature type="compositionally biased region" description="Basic and acidic residues" evidence="5">
    <location>
        <begin position="162"/>
        <end position="182"/>
    </location>
</feature>
<comment type="subcellular location">
    <subcellularLocation>
        <location evidence="1">Virion</location>
    </subcellularLocation>
</comment>
<dbReference type="EMBL" id="GG704704">
    <property type="protein sequence ID" value="EEX25245.1"/>
    <property type="molecule type" value="Genomic_DNA"/>
</dbReference>
<evidence type="ECO:0000259" key="6">
    <source>
        <dbReference type="Pfam" id="PF04586"/>
    </source>
</evidence>
<gene>
    <name evidence="8" type="ORF">HMPREF0513_01349</name>
</gene>
<feature type="compositionally biased region" description="Acidic residues" evidence="5">
    <location>
        <begin position="183"/>
        <end position="218"/>
    </location>
</feature>
<evidence type="ECO:0000259" key="7">
    <source>
        <dbReference type="Pfam" id="PF05065"/>
    </source>
</evidence>
<name>D0DUL0_LIMFE</name>
<dbReference type="InterPro" id="IPR006433">
    <property type="entry name" value="Prohead_protease"/>
</dbReference>
<protein>
    <submittedName>
        <fullName evidence="8">Phage prohead protease, HK97 family</fullName>
        <ecNumber evidence="8">3.4.-.-</ecNumber>
    </submittedName>
</protein>
<evidence type="ECO:0000256" key="1">
    <source>
        <dbReference type="ARBA" id="ARBA00004328"/>
    </source>
</evidence>
<dbReference type="GO" id="GO:0006508">
    <property type="term" value="P:proteolysis"/>
    <property type="evidence" value="ECO:0007669"/>
    <property type="project" value="UniProtKB-KW"/>
</dbReference>